<dbReference type="Proteomes" id="UP001408356">
    <property type="component" value="Unassembled WGS sequence"/>
</dbReference>
<evidence type="ECO:0000256" key="2">
    <source>
        <dbReference type="SAM" id="Phobius"/>
    </source>
</evidence>
<feature type="transmembrane region" description="Helical" evidence="2">
    <location>
        <begin position="143"/>
        <end position="168"/>
    </location>
</feature>
<keyword evidence="4" id="KW-1185">Reference proteome</keyword>
<sequence>MYPFGFSIPRASPRDNHFPPACFTTCNSALQEAQSQGKVPALCASGSTFMADYDDCTSCIFGEYLDYCNITSTWMTVAVSVTVAGKLTALTTLTTHVTGLVQGATTTSTSSGLLVTATNNNASATDLKTSTPTPSPRAEKKNVAWVAGPVVGSLAGCAVLVLAVFLTYRYRRQKIKSQPDESTDKPQNHFDQTAWPLPQELDAAQRRHELPADHYHPSGMPSELAAQSPDGTIWRSELDSSEPGQRHAW</sequence>
<evidence type="ECO:0000313" key="3">
    <source>
        <dbReference type="EMBL" id="KAK9414506.1"/>
    </source>
</evidence>
<proteinExistence type="predicted"/>
<protein>
    <submittedName>
        <fullName evidence="3">Mid2 domain-containing protein</fullName>
    </submittedName>
</protein>
<feature type="region of interest" description="Disordered" evidence="1">
    <location>
        <begin position="200"/>
        <end position="249"/>
    </location>
</feature>
<gene>
    <name evidence="3" type="ORF">SUNI508_11216</name>
</gene>
<keyword evidence="2" id="KW-0812">Transmembrane</keyword>
<reference evidence="3 4" key="1">
    <citation type="journal article" date="2024" name="J. Plant Pathol.">
        <title>Sequence and assembly of the genome of Seiridium unicorne, isolate CBS 538.82, causal agent of cypress canker disease.</title>
        <authorList>
            <person name="Scali E."/>
            <person name="Rocca G.D."/>
            <person name="Danti R."/>
            <person name="Garbelotto M."/>
            <person name="Barberini S."/>
            <person name="Baroncelli R."/>
            <person name="Emiliani G."/>
        </authorList>
    </citation>
    <scope>NUCLEOTIDE SEQUENCE [LARGE SCALE GENOMIC DNA]</scope>
    <source>
        <strain evidence="3 4">BM-138-508</strain>
    </source>
</reference>
<organism evidence="3 4">
    <name type="scientific">Seiridium unicorne</name>
    <dbReference type="NCBI Taxonomy" id="138068"/>
    <lineage>
        <taxon>Eukaryota</taxon>
        <taxon>Fungi</taxon>
        <taxon>Dikarya</taxon>
        <taxon>Ascomycota</taxon>
        <taxon>Pezizomycotina</taxon>
        <taxon>Sordariomycetes</taxon>
        <taxon>Xylariomycetidae</taxon>
        <taxon>Amphisphaeriales</taxon>
        <taxon>Sporocadaceae</taxon>
        <taxon>Seiridium</taxon>
    </lineage>
</organism>
<accession>A0ABR2UJH1</accession>
<comment type="caution">
    <text evidence="3">The sequence shown here is derived from an EMBL/GenBank/DDBJ whole genome shotgun (WGS) entry which is preliminary data.</text>
</comment>
<dbReference type="EMBL" id="JARVKF010000426">
    <property type="protein sequence ID" value="KAK9414506.1"/>
    <property type="molecule type" value="Genomic_DNA"/>
</dbReference>
<evidence type="ECO:0000256" key="1">
    <source>
        <dbReference type="SAM" id="MobiDB-lite"/>
    </source>
</evidence>
<name>A0ABR2UJH1_9PEZI</name>
<keyword evidence="2" id="KW-1133">Transmembrane helix</keyword>
<keyword evidence="2" id="KW-0472">Membrane</keyword>
<evidence type="ECO:0000313" key="4">
    <source>
        <dbReference type="Proteomes" id="UP001408356"/>
    </source>
</evidence>
<feature type="compositionally biased region" description="Basic and acidic residues" evidence="1">
    <location>
        <begin position="203"/>
        <end position="216"/>
    </location>
</feature>